<dbReference type="NCBIfam" id="NF003916">
    <property type="entry name" value="PRK05442.1"/>
    <property type="match status" value="1"/>
</dbReference>
<sequence length="341" mass="35549">MTRTIAVTGAAGSIAYSLLFRLAAGAVYGAEPVRLRLLEVPQAVDRLEGVLMELADCAYPTLLEATATDDPDEAFAEADAALLIGAAPRTQGMDRADLLRANGEVFRAHGAALGRSAKADVRVVVVGNPANTNALIAAHHASHQQRADGQRIDPSRFTALTRLDHNRALGMLAQKVQAPVESIERVAIWGNHSNTQVPDLADALIDGRPAPAVLSEVCGGAANARAWVRDEFIPQVANRGAAIISARGASSAASAASAALDHLRDWTFGTNGARVSMAVRSGGEYGVPEGLVSSFPCTVDADGAHRIVDGLDLDDDRRARIGASVAELAAERDEAAALGFV</sequence>
<dbReference type="PIRSF" id="PIRSF000102">
    <property type="entry name" value="Lac_mal_DH"/>
    <property type="match status" value="1"/>
</dbReference>
<comment type="similarity">
    <text evidence="1">Belongs to the LDH/MDH superfamily. MDH type 2 family.</text>
</comment>
<name>A0A1X6XK00_9MICO</name>
<dbReference type="InterPro" id="IPR001236">
    <property type="entry name" value="Lactate/malate_DH_N"/>
</dbReference>
<dbReference type="InterPro" id="IPR001252">
    <property type="entry name" value="Malate_DH_AS"/>
</dbReference>
<dbReference type="SUPFAM" id="SSF51735">
    <property type="entry name" value="NAD(P)-binding Rossmann-fold domains"/>
    <property type="match status" value="1"/>
</dbReference>
<evidence type="ECO:0000256" key="8">
    <source>
        <dbReference type="PIRSR" id="PIRSR000102-2"/>
    </source>
</evidence>
<keyword evidence="5 9" id="KW-0520">NAD</keyword>
<feature type="active site" description="Proton acceptor" evidence="7">
    <location>
        <position position="192"/>
    </location>
</feature>
<evidence type="ECO:0000256" key="3">
    <source>
        <dbReference type="ARBA" id="ARBA00020382"/>
    </source>
</evidence>
<evidence type="ECO:0000256" key="11">
    <source>
        <dbReference type="RuleBase" id="RU003369"/>
    </source>
</evidence>
<dbReference type="GO" id="GO:0006108">
    <property type="term" value="P:malate metabolic process"/>
    <property type="evidence" value="ECO:0007669"/>
    <property type="project" value="InterPro"/>
</dbReference>
<reference evidence="15" key="1">
    <citation type="submission" date="2017-02" db="EMBL/GenBank/DDBJ databases">
        <authorList>
            <person name="Dridi B."/>
        </authorList>
    </citation>
    <scope>NUCLEOTIDE SEQUENCE [LARGE SCALE GENOMIC DNA]</scope>
    <source>
        <strain evidence="15">B Co 03.10</strain>
    </source>
</reference>
<proteinExistence type="inferred from homology"/>
<dbReference type="GO" id="GO:0006099">
    <property type="term" value="P:tricarboxylic acid cycle"/>
    <property type="evidence" value="ECO:0007669"/>
    <property type="project" value="UniProtKB-KW"/>
</dbReference>
<evidence type="ECO:0000256" key="1">
    <source>
        <dbReference type="ARBA" id="ARBA00009613"/>
    </source>
</evidence>
<dbReference type="GO" id="GO:0030060">
    <property type="term" value="F:L-malate dehydrogenase (NAD+) activity"/>
    <property type="evidence" value="ECO:0007669"/>
    <property type="project" value="UniProtKB-EC"/>
</dbReference>
<feature type="binding site" evidence="8">
    <location>
        <position position="89"/>
    </location>
    <ligand>
        <name>substrate</name>
    </ligand>
</feature>
<dbReference type="PANTHER" id="PTHR23382">
    <property type="entry name" value="MALATE DEHYDROGENASE"/>
    <property type="match status" value="1"/>
</dbReference>
<evidence type="ECO:0000256" key="9">
    <source>
        <dbReference type="PIRSR" id="PIRSR000102-3"/>
    </source>
</evidence>
<feature type="binding site" evidence="8">
    <location>
        <position position="167"/>
    </location>
    <ligand>
        <name>substrate</name>
    </ligand>
</feature>
<dbReference type="NCBIfam" id="TIGR01759">
    <property type="entry name" value="MalateDH-SF1"/>
    <property type="match status" value="1"/>
</dbReference>
<dbReference type="InterPro" id="IPR015955">
    <property type="entry name" value="Lactate_DH/Glyco_Ohase_4_C"/>
</dbReference>
<gene>
    <name evidence="14" type="ORF">FM105_11125</name>
</gene>
<dbReference type="InterPro" id="IPR022383">
    <property type="entry name" value="Lactate/malate_DH_C"/>
</dbReference>
<keyword evidence="15" id="KW-1185">Reference proteome</keyword>
<organism evidence="14 15">
    <name type="scientific">Brevibacterium yomogidense</name>
    <dbReference type="NCBI Taxonomy" id="946573"/>
    <lineage>
        <taxon>Bacteria</taxon>
        <taxon>Bacillati</taxon>
        <taxon>Actinomycetota</taxon>
        <taxon>Actinomycetes</taxon>
        <taxon>Micrococcales</taxon>
        <taxon>Brevibacteriaceae</taxon>
        <taxon>Brevibacterium</taxon>
    </lineage>
</organism>
<comment type="catalytic activity">
    <reaction evidence="6 10">
        <text>(S)-malate + NAD(+) = oxaloacetate + NADH + H(+)</text>
        <dbReference type="Rhea" id="RHEA:21432"/>
        <dbReference type="ChEBI" id="CHEBI:15378"/>
        <dbReference type="ChEBI" id="CHEBI:15589"/>
        <dbReference type="ChEBI" id="CHEBI:16452"/>
        <dbReference type="ChEBI" id="CHEBI:57540"/>
        <dbReference type="ChEBI" id="CHEBI:57945"/>
        <dbReference type="EC" id="1.1.1.37"/>
    </reaction>
</comment>
<dbReference type="RefSeq" id="WP_087008124.1">
    <property type="nucleotide sequence ID" value="NZ_FWFF01000017.1"/>
</dbReference>
<evidence type="ECO:0000256" key="5">
    <source>
        <dbReference type="ARBA" id="ARBA00023027"/>
    </source>
</evidence>
<dbReference type="InterPro" id="IPR010945">
    <property type="entry name" value="Malate_DH_type2"/>
</dbReference>
<feature type="binding site" evidence="8">
    <location>
        <position position="95"/>
    </location>
    <ligand>
        <name>substrate</name>
    </ligand>
</feature>
<evidence type="ECO:0000256" key="6">
    <source>
        <dbReference type="ARBA" id="ARBA00048313"/>
    </source>
</evidence>
<dbReference type="Pfam" id="PF00056">
    <property type="entry name" value="Ldh_1_N"/>
    <property type="match status" value="1"/>
</dbReference>
<dbReference type="AlphaFoldDB" id="A0A1X6XK00"/>
<dbReference type="Proteomes" id="UP000196581">
    <property type="component" value="Unassembled WGS sequence"/>
</dbReference>
<evidence type="ECO:0000256" key="10">
    <source>
        <dbReference type="RuleBase" id="RU000422"/>
    </source>
</evidence>
<feature type="domain" description="Lactate/malate dehydrogenase N-terminal" evidence="12">
    <location>
        <begin position="5"/>
        <end position="145"/>
    </location>
</feature>
<dbReference type="Pfam" id="PF02866">
    <property type="entry name" value="Ldh_1_C"/>
    <property type="match status" value="1"/>
</dbReference>
<accession>A0A1X6XK00</accession>
<feature type="binding site" evidence="8">
    <location>
        <position position="128"/>
    </location>
    <ligand>
        <name>substrate</name>
    </ligand>
</feature>
<dbReference type="EMBL" id="FWFF01000017">
    <property type="protein sequence ID" value="SLM99460.1"/>
    <property type="molecule type" value="Genomic_DNA"/>
</dbReference>
<evidence type="ECO:0000313" key="14">
    <source>
        <dbReference type="EMBL" id="SLM99460.1"/>
    </source>
</evidence>
<keyword evidence="10" id="KW-0816">Tricarboxylic acid cycle</keyword>
<dbReference type="Gene3D" id="3.90.110.10">
    <property type="entry name" value="Lactate dehydrogenase/glycoside hydrolase, family 4, C-terminal"/>
    <property type="match status" value="1"/>
</dbReference>
<evidence type="ECO:0000256" key="7">
    <source>
        <dbReference type="PIRSR" id="PIRSR000102-1"/>
    </source>
</evidence>
<keyword evidence="4 11" id="KW-0560">Oxidoreductase</keyword>
<evidence type="ECO:0000313" key="15">
    <source>
        <dbReference type="Proteomes" id="UP000196581"/>
    </source>
</evidence>
<dbReference type="SUPFAM" id="SSF56327">
    <property type="entry name" value="LDH C-terminal domain-like"/>
    <property type="match status" value="1"/>
</dbReference>
<dbReference type="FunFam" id="3.40.50.720:FF:000010">
    <property type="entry name" value="Malate dehydrogenase"/>
    <property type="match status" value="1"/>
</dbReference>
<evidence type="ECO:0000259" key="12">
    <source>
        <dbReference type="Pfam" id="PF00056"/>
    </source>
</evidence>
<evidence type="ECO:0000256" key="2">
    <source>
        <dbReference type="ARBA" id="ARBA00012995"/>
    </source>
</evidence>
<dbReference type="PROSITE" id="PS00068">
    <property type="entry name" value="MDH"/>
    <property type="match status" value="1"/>
</dbReference>
<evidence type="ECO:0000259" key="13">
    <source>
        <dbReference type="Pfam" id="PF02866"/>
    </source>
</evidence>
<dbReference type="Gene3D" id="3.40.50.720">
    <property type="entry name" value="NAD(P)-binding Rossmann-like Domain"/>
    <property type="match status" value="1"/>
</dbReference>
<evidence type="ECO:0000256" key="4">
    <source>
        <dbReference type="ARBA" id="ARBA00023002"/>
    </source>
</evidence>
<dbReference type="InterPro" id="IPR001557">
    <property type="entry name" value="L-lactate/malate_DH"/>
</dbReference>
<dbReference type="EC" id="1.1.1.37" evidence="2 10"/>
<feature type="binding site" evidence="9">
    <location>
        <position position="102"/>
    </location>
    <ligand>
        <name>NAD(+)</name>
        <dbReference type="ChEBI" id="CHEBI:57540"/>
    </ligand>
</feature>
<feature type="binding site" evidence="9">
    <location>
        <begin position="126"/>
        <end position="128"/>
    </location>
    <ligand>
        <name>NAD(+)</name>
        <dbReference type="ChEBI" id="CHEBI:57540"/>
    </ligand>
</feature>
<protein>
    <recommendedName>
        <fullName evidence="3 10">Malate dehydrogenase</fullName>
        <ecNumber evidence="2 10">1.1.1.37</ecNumber>
    </recommendedName>
</protein>
<dbReference type="InterPro" id="IPR036291">
    <property type="entry name" value="NAD(P)-bd_dom_sf"/>
</dbReference>
<dbReference type="FunFam" id="3.90.110.10:FF:000002">
    <property type="entry name" value="Malate dehydrogenase"/>
    <property type="match status" value="1"/>
</dbReference>
<feature type="domain" description="Lactate/malate dehydrogenase C-terminal" evidence="13">
    <location>
        <begin position="161"/>
        <end position="336"/>
    </location>
</feature>